<organism evidence="4 5">
    <name type="scientific">Candidatus Termititenax persephonae</name>
    <dbReference type="NCBI Taxonomy" id="2218525"/>
    <lineage>
        <taxon>Bacteria</taxon>
        <taxon>Bacillati</taxon>
        <taxon>Candidatus Margulisiibacteriota</taxon>
        <taxon>Candidatus Termititenacia</taxon>
        <taxon>Candidatus Termititenacales</taxon>
        <taxon>Candidatus Termititenacaceae</taxon>
        <taxon>Candidatus Termititenax</taxon>
    </lineage>
</organism>
<keyword evidence="5" id="KW-1185">Reference proteome</keyword>
<gene>
    <name evidence="4" type="primary">ppiC</name>
    <name evidence="4" type="ORF">NO2_1395</name>
</gene>
<feature type="chain" id="PRO_5017241360" evidence="2">
    <location>
        <begin position="21"/>
        <end position="269"/>
    </location>
</feature>
<protein>
    <submittedName>
        <fullName evidence="4">Peptidyl-prolyl cis-trans isomerase C</fullName>
    </submittedName>
</protein>
<feature type="signal peptide" evidence="2">
    <location>
        <begin position="1"/>
        <end position="20"/>
    </location>
</feature>
<sequence>MFRKIFIVVCWVGVSLLYSADKVVATIGTANNITDADIQAYIDAQPSQYAQFYSSPDGKREILNRLIEERLLAIEAKEKGYAANSEVLKTMEQVQEAVMTNQYIKDSVSKVTVSDQEVSKHYNDNKTKYVQPESIRASHILVDTEDEVKTVQSDLKNGKDFAAAAQEYSTDPGSAGNGGDLGYFTKGQMVEPFEAAAFALKKGESSKTPVQTQFGWHLIKVTDYKPSTQRPLAEVKEDIKAELLREKQTAKLQELVDSAKKKYPVTNNL</sequence>
<dbReference type="InterPro" id="IPR046357">
    <property type="entry name" value="PPIase_dom_sf"/>
</dbReference>
<evidence type="ECO:0000313" key="4">
    <source>
        <dbReference type="EMBL" id="GBR76923.1"/>
    </source>
</evidence>
<reference evidence="4 5" key="1">
    <citation type="journal article" date="2019" name="ISME J.">
        <title>Genome analyses of uncultured TG2/ZB3 bacteria in 'Margulisbacteria' specifically attached to ectosymbiotic spirochetes of protists in the termite gut.</title>
        <authorList>
            <person name="Utami Y.D."/>
            <person name="Kuwahara H."/>
            <person name="Igai K."/>
            <person name="Murakami T."/>
            <person name="Sugaya K."/>
            <person name="Morikawa T."/>
            <person name="Nagura Y."/>
            <person name="Yuki M."/>
            <person name="Deevong P."/>
            <person name="Inoue T."/>
            <person name="Kihara K."/>
            <person name="Lo N."/>
            <person name="Yamada A."/>
            <person name="Ohkuma M."/>
            <person name="Hongoh Y."/>
        </authorList>
    </citation>
    <scope>NUCLEOTIDE SEQUENCE [LARGE SCALE GENOMIC DNA]</scope>
    <source>
        <strain evidence="4">NkOx7-02</strain>
    </source>
</reference>
<evidence type="ECO:0000259" key="3">
    <source>
        <dbReference type="PROSITE" id="PS50198"/>
    </source>
</evidence>
<dbReference type="SUPFAM" id="SSF54534">
    <property type="entry name" value="FKBP-like"/>
    <property type="match status" value="1"/>
</dbReference>
<comment type="caution">
    <text evidence="4">The sequence shown here is derived from an EMBL/GenBank/DDBJ whole genome shotgun (WGS) entry which is preliminary data.</text>
</comment>
<dbReference type="Pfam" id="PF13616">
    <property type="entry name" value="Rotamase_3"/>
    <property type="match status" value="1"/>
</dbReference>
<evidence type="ECO:0000313" key="5">
    <source>
        <dbReference type="Proteomes" id="UP000275925"/>
    </source>
</evidence>
<dbReference type="InterPro" id="IPR023058">
    <property type="entry name" value="PPIase_PpiC_CS"/>
</dbReference>
<dbReference type="AlphaFoldDB" id="A0A388TJH5"/>
<evidence type="ECO:0000256" key="2">
    <source>
        <dbReference type="SAM" id="SignalP"/>
    </source>
</evidence>
<dbReference type="InterPro" id="IPR050245">
    <property type="entry name" value="PrsA_foldase"/>
</dbReference>
<keyword evidence="2" id="KW-0732">Signal</keyword>
<name>A0A388TJH5_9BACT</name>
<dbReference type="PANTHER" id="PTHR47245:SF2">
    <property type="entry name" value="PEPTIDYL-PROLYL CIS-TRANS ISOMERASE HP_0175-RELATED"/>
    <property type="match status" value="1"/>
</dbReference>
<dbReference type="EMBL" id="BGZO01000065">
    <property type="protein sequence ID" value="GBR76923.1"/>
    <property type="molecule type" value="Genomic_DNA"/>
</dbReference>
<dbReference type="Gene3D" id="1.10.8.1040">
    <property type="match status" value="1"/>
</dbReference>
<accession>A0A388TJH5</accession>
<dbReference type="InterPro" id="IPR000297">
    <property type="entry name" value="PPIase_PpiC"/>
</dbReference>
<dbReference type="GO" id="GO:0003755">
    <property type="term" value="F:peptidyl-prolyl cis-trans isomerase activity"/>
    <property type="evidence" value="ECO:0007669"/>
    <property type="project" value="UniProtKB-KW"/>
</dbReference>
<feature type="domain" description="PpiC" evidence="3">
    <location>
        <begin position="132"/>
        <end position="223"/>
    </location>
</feature>
<keyword evidence="1 4" id="KW-0413">Isomerase</keyword>
<dbReference type="Gene3D" id="3.10.50.40">
    <property type="match status" value="1"/>
</dbReference>
<dbReference type="Proteomes" id="UP000275925">
    <property type="component" value="Unassembled WGS sequence"/>
</dbReference>
<dbReference type="PROSITE" id="PS50198">
    <property type="entry name" value="PPIC_PPIASE_2"/>
    <property type="match status" value="1"/>
</dbReference>
<keyword evidence="1" id="KW-0697">Rotamase</keyword>
<dbReference type="PROSITE" id="PS01096">
    <property type="entry name" value="PPIC_PPIASE_1"/>
    <property type="match status" value="1"/>
</dbReference>
<dbReference type="SUPFAM" id="SSF109998">
    <property type="entry name" value="Triger factor/SurA peptide-binding domain-like"/>
    <property type="match status" value="1"/>
</dbReference>
<dbReference type="InterPro" id="IPR027304">
    <property type="entry name" value="Trigger_fact/SurA_dom_sf"/>
</dbReference>
<evidence type="ECO:0000256" key="1">
    <source>
        <dbReference type="PROSITE-ProRule" id="PRU00278"/>
    </source>
</evidence>
<proteinExistence type="predicted"/>
<dbReference type="PANTHER" id="PTHR47245">
    <property type="entry name" value="PEPTIDYLPROLYL ISOMERASE"/>
    <property type="match status" value="1"/>
</dbReference>